<dbReference type="InterPro" id="IPR016209">
    <property type="entry name" value="Protochlorophyllide_Rdtase"/>
</dbReference>
<dbReference type="EC" id="1.3.7.15" evidence="5"/>
<evidence type="ECO:0000313" key="18">
    <source>
        <dbReference type="Proteomes" id="UP001501310"/>
    </source>
</evidence>
<evidence type="ECO:0000256" key="2">
    <source>
        <dbReference type="ARBA" id="ARBA00004800"/>
    </source>
</evidence>
<evidence type="ECO:0000256" key="11">
    <source>
        <dbReference type="ARBA" id="ARBA00032447"/>
    </source>
</evidence>
<evidence type="ECO:0000259" key="16">
    <source>
        <dbReference type="Pfam" id="PF08369"/>
    </source>
</evidence>
<comment type="pathway">
    <text evidence="2">Porphyrin-containing compound metabolism; bacteriochlorophyll biosynthesis.</text>
</comment>
<dbReference type="InterPro" id="IPR000510">
    <property type="entry name" value="Nase/OxRdtase_comp1"/>
</dbReference>
<evidence type="ECO:0000313" key="17">
    <source>
        <dbReference type="EMBL" id="GAA4002617.1"/>
    </source>
</evidence>
<evidence type="ECO:0000256" key="8">
    <source>
        <dbReference type="ARBA" id="ARBA00023002"/>
    </source>
</evidence>
<dbReference type="EMBL" id="BAAAZD010000001">
    <property type="protein sequence ID" value="GAA4002617.1"/>
    <property type="molecule type" value="Genomic_DNA"/>
</dbReference>
<evidence type="ECO:0000256" key="13">
    <source>
        <dbReference type="ARBA" id="ARBA00049059"/>
    </source>
</evidence>
<protein>
    <recommendedName>
        <fullName evidence="6">Chlorophyllide reductase subunit Z</fullName>
        <ecNumber evidence="5">1.3.7.15</ecNumber>
    </recommendedName>
    <alternativeName>
        <fullName evidence="11">Chlorin reductase subunit Z</fullName>
    </alternativeName>
</protein>
<comment type="catalytic activity">
    <reaction evidence="12">
        <text>bacteriochlorophyllide a + 2 oxidized [2Fe-2S]-[ferredoxin] + ADP + phosphate = 3-acetyl-3-devinylchlorophyllide a + 2 reduced [2Fe-2S]-[ferredoxin] + ATP + H2O + H(+)</text>
        <dbReference type="Rhea" id="RHEA:48944"/>
        <dbReference type="Rhea" id="RHEA-COMP:10000"/>
        <dbReference type="Rhea" id="RHEA-COMP:10001"/>
        <dbReference type="ChEBI" id="CHEBI:15377"/>
        <dbReference type="ChEBI" id="CHEBI:15378"/>
        <dbReference type="ChEBI" id="CHEBI:30616"/>
        <dbReference type="ChEBI" id="CHEBI:33737"/>
        <dbReference type="ChEBI" id="CHEBI:33738"/>
        <dbReference type="ChEBI" id="CHEBI:43474"/>
        <dbReference type="ChEBI" id="CHEBI:90794"/>
        <dbReference type="ChEBI" id="CHEBI:90795"/>
        <dbReference type="ChEBI" id="CHEBI:456216"/>
        <dbReference type="EC" id="1.3.7.15"/>
    </reaction>
</comment>
<feature type="domain" description="Nitrogenase/oxidoreductase component 1" evidence="15">
    <location>
        <begin position="13"/>
        <end position="393"/>
    </location>
</feature>
<dbReference type="InterPro" id="IPR013580">
    <property type="entry name" value="LI-POR_suB-like_C"/>
</dbReference>
<proteinExistence type="inferred from homology"/>
<dbReference type="InterPro" id="IPR010244">
    <property type="entry name" value="BchZ"/>
</dbReference>
<keyword evidence="18" id="KW-1185">Reference proteome</keyword>
<dbReference type="Pfam" id="PF08369">
    <property type="entry name" value="PCP_red"/>
    <property type="match status" value="1"/>
</dbReference>
<evidence type="ECO:0000256" key="1">
    <source>
        <dbReference type="ARBA" id="ARBA00003934"/>
    </source>
</evidence>
<dbReference type="Proteomes" id="UP001501310">
    <property type="component" value="Unassembled WGS sequence"/>
</dbReference>
<evidence type="ECO:0000256" key="5">
    <source>
        <dbReference type="ARBA" id="ARBA00012326"/>
    </source>
</evidence>
<evidence type="ECO:0000256" key="4">
    <source>
        <dbReference type="ARBA" id="ARBA00011283"/>
    </source>
</evidence>
<keyword evidence="7" id="KW-0602">Photosynthesis</keyword>
<comment type="catalytic activity">
    <reaction evidence="13">
        <text>3-deacetyl-3-vinylbacteriochlorophyllide a + 2 oxidized [2Fe-2S]-[ferredoxin] + ADP + phosphate = chlorophyllide a + 2 reduced [2Fe-2S]-[ferredoxin] + ATP + H2O + H(+)</text>
        <dbReference type="Rhea" id="RHEA:37051"/>
        <dbReference type="Rhea" id="RHEA-COMP:10000"/>
        <dbReference type="Rhea" id="RHEA-COMP:10001"/>
        <dbReference type="ChEBI" id="CHEBI:15377"/>
        <dbReference type="ChEBI" id="CHEBI:15378"/>
        <dbReference type="ChEBI" id="CHEBI:30616"/>
        <dbReference type="ChEBI" id="CHEBI:33737"/>
        <dbReference type="ChEBI" id="CHEBI:33738"/>
        <dbReference type="ChEBI" id="CHEBI:43474"/>
        <dbReference type="ChEBI" id="CHEBI:83348"/>
        <dbReference type="ChEBI" id="CHEBI:83373"/>
        <dbReference type="ChEBI" id="CHEBI:456216"/>
        <dbReference type="EC" id="1.3.7.15"/>
    </reaction>
</comment>
<evidence type="ECO:0000256" key="10">
    <source>
        <dbReference type="ARBA" id="ARBA00023181"/>
    </source>
</evidence>
<keyword evidence="8" id="KW-0560">Oxidoreductase</keyword>
<dbReference type="SUPFAM" id="SSF53807">
    <property type="entry name" value="Helical backbone' metal receptor"/>
    <property type="match status" value="1"/>
</dbReference>
<reference evidence="18" key="1">
    <citation type="journal article" date="2019" name="Int. J. Syst. Evol. Microbiol.">
        <title>The Global Catalogue of Microorganisms (GCM) 10K type strain sequencing project: providing services to taxonomists for standard genome sequencing and annotation.</title>
        <authorList>
            <consortium name="The Broad Institute Genomics Platform"/>
            <consortium name="The Broad Institute Genome Sequencing Center for Infectious Disease"/>
            <person name="Wu L."/>
            <person name="Ma J."/>
        </authorList>
    </citation>
    <scope>NUCLEOTIDE SEQUENCE [LARGE SCALE GENOMIC DNA]</scope>
    <source>
        <strain evidence="18">JCM 16603</strain>
    </source>
</reference>
<comment type="catalytic activity">
    <reaction evidence="14">
        <text>3-deacetyl-3-(1-hydroxyethyl)bacteriochlorophyllide a + 2 oxidized [2Fe-2S]-[ferredoxin] + ADP + phosphate = 3-devinyl-3-(1-hydroxyethyl)chlorophyllide a + 2 reduced [2Fe-2S]-[ferredoxin] + ATP + H2O + H(+)</text>
        <dbReference type="Rhea" id="RHEA:48948"/>
        <dbReference type="Rhea" id="RHEA-COMP:10000"/>
        <dbReference type="Rhea" id="RHEA-COMP:10001"/>
        <dbReference type="ChEBI" id="CHEBI:15377"/>
        <dbReference type="ChEBI" id="CHEBI:15378"/>
        <dbReference type="ChEBI" id="CHEBI:30616"/>
        <dbReference type="ChEBI" id="CHEBI:33737"/>
        <dbReference type="ChEBI" id="CHEBI:33738"/>
        <dbReference type="ChEBI" id="CHEBI:43474"/>
        <dbReference type="ChEBI" id="CHEBI:90791"/>
        <dbReference type="ChEBI" id="CHEBI:90792"/>
        <dbReference type="ChEBI" id="CHEBI:456216"/>
        <dbReference type="EC" id="1.3.7.15"/>
    </reaction>
</comment>
<dbReference type="PANTHER" id="PTHR33712">
    <property type="entry name" value="LIGHT-INDEPENDENT PROTOCHLOROPHYLLIDE REDUCTASE SUBUNIT B"/>
    <property type="match status" value="1"/>
</dbReference>
<comment type="function">
    <text evidence="1">Converts chlorophylls (Chl) into bacteriochlorophylls (BChl) by reducing ring B of the tetrapyrrole.</text>
</comment>
<evidence type="ECO:0000256" key="14">
    <source>
        <dbReference type="ARBA" id="ARBA00049411"/>
    </source>
</evidence>
<sequence>MTLILDHDRAGGYWGAVYAFTAVKGLQVVIDGPVGCENLPVTSVLHYTDALPPHELPIVVTGLSEQELGRDGTEGAMKRAWATLDPDLPSVVVTGSIAEMIGGGVTPEGTSIQRFLPRTIDEDQWQSADRALAWLWTQFGPKKVPGPKKLKDGDKPRVNIIGPMYGTFNMPSDLAEIRRLVEGIGAEVNCVFPLGTHLADIRKLADASVNICMYREFGRKLCEELDRPYLQAPIGLTSTTLFLEQLGELLGLDPQPFIAREKHTTIKPLWDLWRSVTQDFFGTASFGIHANDTYARGIRAFLEGDMGLPCSFAFSRRAGVKPDNQAVIDAIRTAPPLVVFGSFNERMYLAEAGSRATFIPASFPLPIIRRHTGTPFMGYAGATYLVQEVCNALFDALFHILPGASQLDRVEATPTRGLSELQWEEAARLKLQAIVDAQPVLVRISAAKKLRDAAERAARSAGERMVTADRLADTLMELAS</sequence>
<organism evidence="17 18">
    <name type="scientific">Sphingomonas humi</name>
    <dbReference type="NCBI Taxonomy" id="335630"/>
    <lineage>
        <taxon>Bacteria</taxon>
        <taxon>Pseudomonadati</taxon>
        <taxon>Pseudomonadota</taxon>
        <taxon>Alphaproteobacteria</taxon>
        <taxon>Sphingomonadales</taxon>
        <taxon>Sphingomonadaceae</taxon>
        <taxon>Sphingomonas</taxon>
    </lineage>
</organism>
<evidence type="ECO:0000259" key="15">
    <source>
        <dbReference type="Pfam" id="PF00148"/>
    </source>
</evidence>
<dbReference type="NCBIfam" id="TIGR02014">
    <property type="entry name" value="BchZ"/>
    <property type="match status" value="1"/>
</dbReference>
<evidence type="ECO:0000256" key="12">
    <source>
        <dbReference type="ARBA" id="ARBA00048788"/>
    </source>
</evidence>
<keyword evidence="9" id="KW-0149">Chlorophyll biosynthesis</keyword>
<dbReference type="Gene3D" id="3.40.50.1980">
    <property type="entry name" value="Nitrogenase molybdenum iron protein domain"/>
    <property type="match status" value="2"/>
</dbReference>
<dbReference type="InterPro" id="IPR050152">
    <property type="entry name" value="ChlB/BchB/BchZ"/>
</dbReference>
<comment type="similarity">
    <text evidence="3">Belongs to the ChlB/BchB/BchZ family.</text>
</comment>
<accession>A0ABP7RVG0</accession>
<keyword evidence="10" id="KW-0077">Bacteriochlorophyll biosynthesis</keyword>
<evidence type="ECO:0000256" key="3">
    <source>
        <dbReference type="ARBA" id="ARBA00008935"/>
    </source>
</evidence>
<evidence type="ECO:0000256" key="6">
    <source>
        <dbReference type="ARBA" id="ARBA00019776"/>
    </source>
</evidence>
<comment type="subunit">
    <text evidence="4">Chlorophyllide reductase is composed of three subunits; BchX, BchY and BchZ. Forms a heterodimer of one BchY and one BchZ subunit.</text>
</comment>
<dbReference type="PANTHER" id="PTHR33712:SF7">
    <property type="entry name" value="LIGHT-INDEPENDENT PROTOCHLOROPHYLLIDE REDUCTASE SUBUNIT B"/>
    <property type="match status" value="1"/>
</dbReference>
<comment type="caution">
    <text evidence="17">The sequence shown here is derived from an EMBL/GenBank/DDBJ whole genome shotgun (WGS) entry which is preliminary data.</text>
</comment>
<evidence type="ECO:0000256" key="9">
    <source>
        <dbReference type="ARBA" id="ARBA00023171"/>
    </source>
</evidence>
<name>A0ABP7RVG0_9SPHN</name>
<evidence type="ECO:0000256" key="7">
    <source>
        <dbReference type="ARBA" id="ARBA00022531"/>
    </source>
</evidence>
<feature type="domain" description="Light-independent protochlorophyllide reductase subunit B-like C-terminal" evidence="16">
    <location>
        <begin position="423"/>
        <end position="472"/>
    </location>
</feature>
<dbReference type="RefSeq" id="WP_344709306.1">
    <property type="nucleotide sequence ID" value="NZ_BAAAZD010000001.1"/>
</dbReference>
<gene>
    <name evidence="17" type="primary">bchZ</name>
    <name evidence="17" type="ORF">GCM10022211_12450</name>
</gene>
<dbReference type="Pfam" id="PF00148">
    <property type="entry name" value="Oxidored_nitro"/>
    <property type="match status" value="1"/>
</dbReference>
<dbReference type="PIRSF" id="PIRSF000163">
    <property type="entry name" value="PCP_ChlB"/>
    <property type="match status" value="1"/>
</dbReference>